<feature type="transmembrane region" description="Helical" evidence="1">
    <location>
        <begin position="135"/>
        <end position="158"/>
    </location>
</feature>
<keyword evidence="1" id="KW-1133">Transmembrane helix</keyword>
<feature type="transmembrane region" description="Helical" evidence="1">
    <location>
        <begin position="37"/>
        <end position="59"/>
    </location>
</feature>
<evidence type="ECO:0000259" key="2">
    <source>
        <dbReference type="Pfam" id="PF07331"/>
    </source>
</evidence>
<dbReference type="InterPro" id="IPR009936">
    <property type="entry name" value="DUF1468"/>
</dbReference>
<proteinExistence type="predicted"/>
<organism evidence="3 4">
    <name type="scientific">Halotalea alkalilenta</name>
    <dbReference type="NCBI Taxonomy" id="376489"/>
    <lineage>
        <taxon>Bacteria</taxon>
        <taxon>Pseudomonadati</taxon>
        <taxon>Pseudomonadota</taxon>
        <taxon>Gammaproteobacteria</taxon>
        <taxon>Oceanospirillales</taxon>
        <taxon>Halomonadaceae</taxon>
        <taxon>Halotalea</taxon>
    </lineage>
</organism>
<dbReference type="KEGG" id="haa:A5892_03150"/>
<feature type="transmembrane region" description="Helical" evidence="1">
    <location>
        <begin position="102"/>
        <end position="123"/>
    </location>
</feature>
<gene>
    <name evidence="3" type="ORF">A5892_03150</name>
</gene>
<accession>A0A172YBG8</accession>
<keyword evidence="1" id="KW-0472">Membrane</keyword>
<evidence type="ECO:0000256" key="1">
    <source>
        <dbReference type="SAM" id="Phobius"/>
    </source>
</evidence>
<dbReference type="RefSeq" id="WP_064121567.1">
    <property type="nucleotide sequence ID" value="NZ_CP015243.1"/>
</dbReference>
<reference evidence="3 4" key="1">
    <citation type="submission" date="2016-04" db="EMBL/GenBank/DDBJ databases">
        <title>Complete Genome Sequence of Halotalea alkalilenta IHB B 13600.</title>
        <authorList>
            <person name="Swarnkar M.K."/>
            <person name="Sharma A."/>
            <person name="Kaushal K."/>
            <person name="Soni R."/>
            <person name="Rana S."/>
            <person name="Singh A.K."/>
            <person name="Gulati A."/>
        </authorList>
    </citation>
    <scope>NUCLEOTIDE SEQUENCE [LARGE SCALE GENOMIC DNA]</scope>
    <source>
        <strain evidence="3 4">IHB B 13600</strain>
    </source>
</reference>
<keyword evidence="4" id="KW-1185">Reference proteome</keyword>
<name>A0A172YBG8_9GAMM</name>
<protein>
    <recommendedName>
        <fullName evidence="2">DUF1468 domain-containing protein</fullName>
    </recommendedName>
</protein>
<sequence length="166" mass="17181">MNGSTGSIAFNALLLLGALAAFFAASGLPSGNAPETLPPAALPQAVAVLVGALAALCLVRELRAWRYRRAATKVAGRRSATAGVALMALMAAYAAAFETLGYLLSTMGFIVACVVMLGFASRARNDDEAIFSTRSLVTLAIIAIGVPVAVYCAFTWGFEVPLPTLR</sequence>
<dbReference type="AlphaFoldDB" id="A0A172YBG8"/>
<dbReference type="Pfam" id="PF07331">
    <property type="entry name" value="TctB"/>
    <property type="match status" value="1"/>
</dbReference>
<evidence type="ECO:0000313" key="3">
    <source>
        <dbReference type="EMBL" id="ANF56589.1"/>
    </source>
</evidence>
<evidence type="ECO:0000313" key="4">
    <source>
        <dbReference type="Proteomes" id="UP000077875"/>
    </source>
</evidence>
<dbReference type="STRING" id="376489.A5892_03150"/>
<dbReference type="EMBL" id="CP015243">
    <property type="protein sequence ID" value="ANF56589.1"/>
    <property type="molecule type" value="Genomic_DNA"/>
</dbReference>
<feature type="domain" description="DUF1468" evidence="2">
    <location>
        <begin position="12"/>
        <end position="163"/>
    </location>
</feature>
<keyword evidence="1" id="KW-0812">Transmembrane</keyword>
<dbReference type="Proteomes" id="UP000077875">
    <property type="component" value="Chromosome"/>
</dbReference>
<feature type="transmembrane region" description="Helical" evidence="1">
    <location>
        <begin position="80"/>
        <end position="96"/>
    </location>
</feature>